<protein>
    <submittedName>
        <fullName evidence="2">Uncharacterized protein</fullName>
    </submittedName>
</protein>
<keyword evidence="3" id="KW-1185">Reference proteome</keyword>
<accession>A0ABR0XNN1</accession>
<evidence type="ECO:0000313" key="3">
    <source>
        <dbReference type="Proteomes" id="UP001318860"/>
    </source>
</evidence>
<feature type="compositionally biased region" description="Polar residues" evidence="1">
    <location>
        <begin position="125"/>
        <end position="135"/>
    </location>
</feature>
<dbReference type="PANTHER" id="PTHR33676:SF3">
    <property type="entry name" value="COLD-REGULATED PROTEIN 27"/>
    <property type="match status" value="1"/>
</dbReference>
<dbReference type="InterPro" id="IPR044678">
    <property type="entry name" value="COR27/28"/>
</dbReference>
<dbReference type="Proteomes" id="UP001318860">
    <property type="component" value="Unassembled WGS sequence"/>
</dbReference>
<organism evidence="2 3">
    <name type="scientific">Rehmannia glutinosa</name>
    <name type="common">Chinese foxglove</name>
    <dbReference type="NCBI Taxonomy" id="99300"/>
    <lineage>
        <taxon>Eukaryota</taxon>
        <taxon>Viridiplantae</taxon>
        <taxon>Streptophyta</taxon>
        <taxon>Embryophyta</taxon>
        <taxon>Tracheophyta</taxon>
        <taxon>Spermatophyta</taxon>
        <taxon>Magnoliopsida</taxon>
        <taxon>eudicotyledons</taxon>
        <taxon>Gunneridae</taxon>
        <taxon>Pentapetalae</taxon>
        <taxon>asterids</taxon>
        <taxon>lamiids</taxon>
        <taxon>Lamiales</taxon>
        <taxon>Orobanchaceae</taxon>
        <taxon>Rehmannieae</taxon>
        <taxon>Rehmannia</taxon>
    </lineage>
</organism>
<reference evidence="2 3" key="1">
    <citation type="journal article" date="2021" name="Comput. Struct. Biotechnol. J.">
        <title>De novo genome assembly of the potent medicinal plant Rehmannia glutinosa using nanopore technology.</title>
        <authorList>
            <person name="Ma L."/>
            <person name="Dong C."/>
            <person name="Song C."/>
            <person name="Wang X."/>
            <person name="Zheng X."/>
            <person name="Niu Y."/>
            <person name="Chen S."/>
            <person name="Feng W."/>
        </authorList>
    </citation>
    <scope>NUCLEOTIDE SEQUENCE [LARGE SCALE GENOMIC DNA]</scope>
    <source>
        <strain evidence="2">DH-2019</strain>
    </source>
</reference>
<comment type="caution">
    <text evidence="2">The sequence shown here is derived from an EMBL/GenBank/DDBJ whole genome shotgun (WGS) entry which is preliminary data.</text>
</comment>
<proteinExistence type="predicted"/>
<evidence type="ECO:0000313" key="2">
    <source>
        <dbReference type="EMBL" id="KAK6160700.1"/>
    </source>
</evidence>
<name>A0ABR0XNN1_REHGL</name>
<dbReference type="PANTHER" id="PTHR33676">
    <property type="entry name" value="COLD REGULATED PROTEIN 27"/>
    <property type="match status" value="1"/>
</dbReference>
<sequence>METTFVNQLYKSIDLSGLHSHKNCPTGSKSSKHKLTSICASCGQFKVLRDGCWSKIDFRGDEPEVDEQEESNKVPLVNPWIQHYRNSKLQAIRKFPASSKAPLATTENQNPARNFQLWSQDSVGSNTEVTDQNFNDEPLEEENSRRIQTKTTTDIVSSNDQVVPFGNIVDVVEDHVDILPKD</sequence>
<evidence type="ECO:0000256" key="1">
    <source>
        <dbReference type="SAM" id="MobiDB-lite"/>
    </source>
</evidence>
<gene>
    <name evidence="2" type="ORF">DH2020_004081</name>
</gene>
<dbReference type="EMBL" id="JABTTQ020000003">
    <property type="protein sequence ID" value="KAK6160700.1"/>
    <property type="molecule type" value="Genomic_DNA"/>
</dbReference>
<feature type="region of interest" description="Disordered" evidence="1">
    <location>
        <begin position="125"/>
        <end position="146"/>
    </location>
</feature>